<organism evidence="1 2">
    <name type="scientific">Toxoplasma gondii FOU</name>
    <dbReference type="NCBI Taxonomy" id="943167"/>
    <lineage>
        <taxon>Eukaryota</taxon>
        <taxon>Sar</taxon>
        <taxon>Alveolata</taxon>
        <taxon>Apicomplexa</taxon>
        <taxon>Conoidasida</taxon>
        <taxon>Coccidia</taxon>
        <taxon>Eucoccidiorida</taxon>
        <taxon>Eimeriorina</taxon>
        <taxon>Sarcocystidae</taxon>
        <taxon>Toxoplasma</taxon>
    </lineage>
</organism>
<proteinExistence type="predicted"/>
<accession>A0A086LI99</accession>
<dbReference type="Proteomes" id="UP000028838">
    <property type="component" value="Unassembled WGS sequence"/>
</dbReference>
<dbReference type="AlphaFoldDB" id="A0A086LI99"/>
<dbReference type="VEuPathDB" id="ToxoDB:TGFOU_315600D"/>
<protein>
    <submittedName>
        <fullName evidence="1">MCM2/3/5 family protein</fullName>
    </submittedName>
</protein>
<name>A0A086LI99_TOXGO</name>
<evidence type="ECO:0000313" key="1">
    <source>
        <dbReference type="EMBL" id="KFG56367.1"/>
    </source>
</evidence>
<dbReference type="EMBL" id="AEYH02000025">
    <property type="protein sequence ID" value="KFG56367.1"/>
    <property type="molecule type" value="Genomic_DNA"/>
</dbReference>
<evidence type="ECO:0000313" key="2">
    <source>
        <dbReference type="Proteomes" id="UP000028838"/>
    </source>
</evidence>
<gene>
    <name evidence="1" type="ORF">TGFOU_315600D</name>
</gene>
<sequence length="130" mass="13955">MRHRRSEGLATRWAELAHGVSIFRCLVSSHKRRNSEDGVSHALSGSRGKKRKSIAGLLPSLLRACSLFVSNNQVPGLTQKQVLECASVVAARADSTVCPEALVACANEAGYLLRKSDGLWQVGRACLPTG</sequence>
<reference evidence="1 2" key="1">
    <citation type="submission" date="2014-07" db="EMBL/GenBank/DDBJ databases">
        <authorList>
            <person name="Sibley D."/>
            <person name="Venepally P."/>
            <person name="Karamycheva S."/>
            <person name="Hadjithomas M."/>
            <person name="Khan A."/>
            <person name="Brunk B."/>
            <person name="Roos D."/>
            <person name="Caler E."/>
            <person name="Lorenzi H."/>
        </authorList>
    </citation>
    <scope>NUCLEOTIDE SEQUENCE [LARGE SCALE GENOMIC DNA]</scope>
    <source>
        <strain evidence="1 2">FOU</strain>
    </source>
</reference>
<comment type="caution">
    <text evidence="1">The sequence shown here is derived from an EMBL/GenBank/DDBJ whole genome shotgun (WGS) entry which is preliminary data.</text>
</comment>